<dbReference type="AlphaFoldDB" id="A0A4R2HMU3"/>
<keyword evidence="2" id="KW-1185">Reference proteome</keyword>
<comment type="caution">
    <text evidence="1">The sequence shown here is derived from an EMBL/GenBank/DDBJ whole genome shotgun (WGS) entry which is preliminary data.</text>
</comment>
<protein>
    <submittedName>
        <fullName evidence="1">Uncharacterized protein</fullName>
    </submittedName>
</protein>
<evidence type="ECO:0000313" key="1">
    <source>
        <dbReference type="EMBL" id="TCO32561.1"/>
    </source>
</evidence>
<organism evidence="1 2">
    <name type="scientific">Kribbella steppae</name>
    <dbReference type="NCBI Taxonomy" id="2512223"/>
    <lineage>
        <taxon>Bacteria</taxon>
        <taxon>Bacillati</taxon>
        <taxon>Actinomycetota</taxon>
        <taxon>Actinomycetes</taxon>
        <taxon>Propionibacteriales</taxon>
        <taxon>Kribbellaceae</taxon>
        <taxon>Kribbella</taxon>
    </lineage>
</organism>
<gene>
    <name evidence="1" type="ORF">EV652_104167</name>
</gene>
<name>A0A4R2HMU3_9ACTN</name>
<dbReference type="RefSeq" id="WP_132209345.1">
    <property type="nucleotide sequence ID" value="NZ_SLWN01000004.1"/>
</dbReference>
<accession>A0A4R2HMU3</accession>
<proteinExistence type="predicted"/>
<dbReference type="OrthoDB" id="3822678at2"/>
<dbReference type="EMBL" id="SLWN01000004">
    <property type="protein sequence ID" value="TCO32561.1"/>
    <property type="molecule type" value="Genomic_DNA"/>
</dbReference>
<sequence length="150" mass="16149">MSFQDLPQTWTDHPLSDPDLAADVVDLLVSLGDRQRGTFTVVLCDEDNRYRAAVAVDLPSEFEHRSRSLEAGDMCTSALTPIMPAVRTAPGTSLLLALGRPGPPTWPELDTEWATAATHTCRAAGVPLLGFYIASAHHVYQPLQPAQAAA</sequence>
<dbReference type="Proteomes" id="UP000294508">
    <property type="component" value="Unassembled WGS sequence"/>
</dbReference>
<reference evidence="1 2" key="1">
    <citation type="journal article" date="2015" name="Stand. Genomic Sci.">
        <title>Genomic Encyclopedia of Bacterial and Archaeal Type Strains, Phase III: the genomes of soil and plant-associated and newly described type strains.</title>
        <authorList>
            <person name="Whitman W.B."/>
            <person name="Woyke T."/>
            <person name="Klenk H.P."/>
            <person name="Zhou Y."/>
            <person name="Lilburn T.G."/>
            <person name="Beck B.J."/>
            <person name="De Vos P."/>
            <person name="Vandamme P."/>
            <person name="Eisen J.A."/>
            <person name="Garrity G."/>
            <person name="Hugenholtz P."/>
            <person name="Kyrpides N.C."/>
        </authorList>
    </citation>
    <scope>NUCLEOTIDE SEQUENCE [LARGE SCALE GENOMIC DNA]</scope>
    <source>
        <strain evidence="1 2">VKM Ac-2572</strain>
    </source>
</reference>
<evidence type="ECO:0000313" key="2">
    <source>
        <dbReference type="Proteomes" id="UP000294508"/>
    </source>
</evidence>